<evidence type="ECO:0000313" key="8">
    <source>
        <dbReference type="EMBL" id="GAX77723.1"/>
    </source>
</evidence>
<comment type="caution">
    <text evidence="8">The sequence shown here is derived from an EMBL/GenBank/DDBJ whole genome shotgun (WGS) entry which is preliminary data.</text>
</comment>
<keyword evidence="5" id="KW-0862">Zinc</keyword>
<dbReference type="PANTHER" id="PTHR12360">
    <property type="entry name" value="NUCLEAR TRANSCRIPTION FACTOR, X-BOX BINDING 1 NFX1"/>
    <property type="match status" value="1"/>
</dbReference>
<dbReference type="Pfam" id="PF01422">
    <property type="entry name" value="zf-NF-X1"/>
    <property type="match status" value="10"/>
</dbReference>
<dbReference type="SMART" id="SM00438">
    <property type="entry name" value="ZnF_NFX"/>
    <property type="match status" value="10"/>
</dbReference>
<feature type="domain" description="NF-X1-type" evidence="7">
    <location>
        <begin position="338"/>
        <end position="358"/>
    </location>
</feature>
<keyword evidence="6" id="KW-0472">Membrane</keyword>
<feature type="domain" description="NF-X1-type" evidence="7">
    <location>
        <begin position="391"/>
        <end position="410"/>
    </location>
</feature>
<feature type="domain" description="NF-X1-type" evidence="7">
    <location>
        <begin position="180"/>
        <end position="198"/>
    </location>
</feature>
<gene>
    <name evidence="8" type="ORF">CEUSTIGMA_g5166.t1</name>
</gene>
<keyword evidence="9" id="KW-1185">Reference proteome</keyword>
<dbReference type="CDD" id="cd06008">
    <property type="entry name" value="NF-X1-zinc-finger"/>
    <property type="match status" value="6"/>
</dbReference>
<feature type="domain" description="NF-X1-type" evidence="7">
    <location>
        <begin position="731"/>
        <end position="753"/>
    </location>
</feature>
<feature type="domain" description="NF-X1-type" evidence="7">
    <location>
        <begin position="284"/>
        <end position="303"/>
    </location>
</feature>
<dbReference type="EMBL" id="BEGY01000026">
    <property type="protein sequence ID" value="GAX77723.1"/>
    <property type="molecule type" value="Genomic_DNA"/>
</dbReference>
<keyword evidence="3" id="KW-0677">Repeat</keyword>
<keyword evidence="6" id="KW-1133">Transmembrane helix</keyword>
<evidence type="ECO:0000259" key="7">
    <source>
        <dbReference type="SMART" id="SM00438"/>
    </source>
</evidence>
<dbReference type="InterPro" id="IPR000967">
    <property type="entry name" value="Znf_NFX1"/>
</dbReference>
<evidence type="ECO:0000256" key="5">
    <source>
        <dbReference type="ARBA" id="ARBA00022833"/>
    </source>
</evidence>
<dbReference type="AlphaFoldDB" id="A0A250X3R5"/>
<evidence type="ECO:0000256" key="3">
    <source>
        <dbReference type="ARBA" id="ARBA00022737"/>
    </source>
</evidence>
<keyword evidence="4" id="KW-0863">Zinc-finger</keyword>
<accession>A0A250X3R5</accession>
<organism evidence="8 9">
    <name type="scientific">Chlamydomonas eustigma</name>
    <dbReference type="NCBI Taxonomy" id="1157962"/>
    <lineage>
        <taxon>Eukaryota</taxon>
        <taxon>Viridiplantae</taxon>
        <taxon>Chlorophyta</taxon>
        <taxon>core chlorophytes</taxon>
        <taxon>Chlorophyceae</taxon>
        <taxon>CS clade</taxon>
        <taxon>Chlamydomonadales</taxon>
        <taxon>Chlamydomonadaceae</taxon>
        <taxon>Chlamydomonas</taxon>
    </lineage>
</organism>
<dbReference type="InterPro" id="IPR034078">
    <property type="entry name" value="NFX1_fam"/>
</dbReference>
<evidence type="ECO:0000256" key="2">
    <source>
        <dbReference type="ARBA" id="ARBA00022723"/>
    </source>
</evidence>
<feature type="transmembrane region" description="Helical" evidence="6">
    <location>
        <begin position="903"/>
        <end position="927"/>
    </location>
</feature>
<sequence length="938" mass="101365">MPRVGSRNIQHENVREDGKMFDNYIHAAEGHLSNEDLLSDQVFTRGLERVKEYLGAAQEDGGACLICLGQIKPTEAVWDCQQGCYAVMHINCIQDWARSQIDAVAARLASNTNNESVCNGQKSSFGSEWGCPKCRQTYKSDEIPSTYYCFCKKEANPVWDPWIAPHSCGELCSKSLQSGCGHSCLLLCHPGPCPPCPLVVNSACYCGRMIRKRRCGNNAFSCGSVCGRRLECGHPCLLTCHEGDCPPCKKIGYFKCACSAEERQLSCGERLFQCGRVCGHALSCGHHKCDKICHAGPCGSCVLEGSRACPCGKTQFPDLTCADKVPTCSETCGRLLTCGVHKCEEKCHNGACPQTCKSVVVKSCRCGKMQKEVLCHTELTCERRCNNMRSCGRHACKRRCCTGQCSPCEEVCGRKLRCGNHKCQAPCHSGPCRPCPLTLVITCACGSAKSTIPCGAEIWAVPPRCSNECPVPQLCRHASTHAGHRCHYGQCPPCPDPCYSQLPCGHTCSSPHCHDPPTPAVADFKRPAPPAASALLQFMKSEVGNHQGQTEGSQNGSSARTAYAVISAIVSAQQMQRDIGSSCPPCMAPVPVTCLGRHKEVLMPCYQAEPFSCEVPCGCSLPCGNHTCSLPCHAIPQSQHGVGIQSQPCEPCTRRCIKARPCNHACPLPCHTGQCPPCMEPLSEPCHCGRASIRLMCHQFQHIVPAAGQVTTSSGHLLCCGKPCHRPLLRCPHPCREKCHEGPCPGSGQGCEEEVTVRCACKRLKAKWTCKAVLTALETMRGSGGSPTTYDALSAPRVLPCDHECLKPKEASKESAKEVPSSAQHGDASIEGPSYSLNSLKLVAREMSEAVGLPLQVPTSAIATVAAKQRLNKAEREALAATEALRREVERIAARRKQIALQIVGWLLIVFIGVVLGVYGQPLLVLIDAHLRGSWKFD</sequence>
<comment type="similarity">
    <text evidence="1">Belongs to the NFX1 family.</text>
</comment>
<feature type="domain" description="NF-X1-type" evidence="7">
    <location>
        <begin position="232"/>
        <end position="250"/>
    </location>
</feature>
<keyword evidence="6" id="KW-0812">Transmembrane</keyword>
<evidence type="ECO:0000256" key="1">
    <source>
        <dbReference type="ARBA" id="ARBA00007269"/>
    </source>
</evidence>
<dbReference type="GO" id="GO:0000981">
    <property type="term" value="F:DNA-binding transcription factor activity, RNA polymerase II-specific"/>
    <property type="evidence" value="ECO:0007669"/>
    <property type="project" value="TreeGrafter"/>
</dbReference>
<evidence type="ECO:0000313" key="9">
    <source>
        <dbReference type="Proteomes" id="UP000232323"/>
    </source>
</evidence>
<feature type="domain" description="NF-X1-type" evidence="7">
    <location>
        <begin position="662"/>
        <end position="680"/>
    </location>
</feature>
<reference evidence="8 9" key="1">
    <citation type="submission" date="2017-08" db="EMBL/GenBank/DDBJ databases">
        <title>Acidophilic green algal genome provides insights into adaptation to an acidic environment.</title>
        <authorList>
            <person name="Hirooka S."/>
            <person name="Hirose Y."/>
            <person name="Kanesaki Y."/>
            <person name="Higuchi S."/>
            <person name="Fujiwara T."/>
            <person name="Onuma R."/>
            <person name="Era A."/>
            <person name="Ohbayashi R."/>
            <person name="Uzuka A."/>
            <person name="Nozaki H."/>
            <person name="Yoshikawa H."/>
            <person name="Miyagishima S.Y."/>
        </authorList>
    </citation>
    <scope>NUCLEOTIDE SEQUENCE [LARGE SCALE GENOMIC DNA]</scope>
    <source>
        <strain evidence="8 9">NIES-2499</strain>
    </source>
</reference>
<dbReference type="PANTHER" id="PTHR12360:SF1">
    <property type="entry name" value="NF-X1-TYPE ZINC FINGER PROTEIN NFXL1"/>
    <property type="match status" value="1"/>
</dbReference>
<name>A0A250X3R5_9CHLO</name>
<dbReference type="Proteomes" id="UP000232323">
    <property type="component" value="Unassembled WGS sequence"/>
</dbReference>
<protein>
    <recommendedName>
        <fullName evidence="7">NF-X1-type domain-containing protein</fullName>
    </recommendedName>
</protein>
<feature type="domain" description="NF-X1-type" evidence="7">
    <location>
        <begin position="623"/>
        <end position="654"/>
    </location>
</feature>
<feature type="domain" description="NF-X1-type" evidence="7">
    <location>
        <begin position="475"/>
        <end position="496"/>
    </location>
</feature>
<feature type="domain" description="NF-X1-type" evidence="7">
    <location>
        <begin position="418"/>
        <end position="437"/>
    </location>
</feature>
<evidence type="ECO:0000256" key="4">
    <source>
        <dbReference type="ARBA" id="ARBA00022771"/>
    </source>
</evidence>
<dbReference type="GO" id="GO:0000977">
    <property type="term" value="F:RNA polymerase II transcription regulatory region sequence-specific DNA binding"/>
    <property type="evidence" value="ECO:0007669"/>
    <property type="project" value="TreeGrafter"/>
</dbReference>
<dbReference type="STRING" id="1157962.A0A250X3R5"/>
<dbReference type="GO" id="GO:0005634">
    <property type="term" value="C:nucleus"/>
    <property type="evidence" value="ECO:0007669"/>
    <property type="project" value="InterPro"/>
</dbReference>
<dbReference type="OrthoDB" id="536399at2759"/>
<proteinExistence type="inferred from homology"/>
<evidence type="ECO:0000256" key="6">
    <source>
        <dbReference type="SAM" id="Phobius"/>
    </source>
</evidence>
<dbReference type="GO" id="GO:0008270">
    <property type="term" value="F:zinc ion binding"/>
    <property type="evidence" value="ECO:0007669"/>
    <property type="project" value="UniProtKB-KW"/>
</dbReference>
<keyword evidence="2" id="KW-0479">Metal-binding</keyword>